<gene>
    <name evidence="1" type="ORF">EWV45_19755</name>
</gene>
<comment type="caution">
    <text evidence="1">The sequence shown here is derived from an EMBL/GenBank/DDBJ whole genome shotgun (WGS) entry which is preliminary data.</text>
</comment>
<evidence type="ECO:0000313" key="2">
    <source>
        <dbReference type="Proteomes" id="UP000315868"/>
    </source>
</evidence>
<protein>
    <submittedName>
        <fullName evidence="1">Uncharacterized protein</fullName>
    </submittedName>
</protein>
<dbReference type="Proteomes" id="UP000315868">
    <property type="component" value="Unassembled WGS sequence"/>
</dbReference>
<reference evidence="1 2" key="1">
    <citation type="submission" date="2019-01" db="EMBL/GenBank/DDBJ databases">
        <title>Coherence of Microcystis species and biogeography revealed through population genomics.</title>
        <authorList>
            <person name="Perez-Carrascal O.M."/>
            <person name="Terrat Y."/>
            <person name="Giani A."/>
            <person name="Fortin N."/>
            <person name="Tromas N."/>
            <person name="Shapiro B.J."/>
        </authorList>
    </citation>
    <scope>NUCLEOTIDE SEQUENCE [LARGE SCALE GENOMIC DNA]</scope>
    <source>
        <strain evidence="1">Mf_QC_C_20070823_S10D</strain>
    </source>
</reference>
<dbReference type="AlphaFoldDB" id="A0A552KHH5"/>
<dbReference type="EMBL" id="SFAM01000187">
    <property type="protein sequence ID" value="TRV07439.1"/>
    <property type="molecule type" value="Genomic_DNA"/>
</dbReference>
<evidence type="ECO:0000313" key="1">
    <source>
        <dbReference type="EMBL" id="TRV07439.1"/>
    </source>
</evidence>
<accession>A0A552KHH5</accession>
<proteinExistence type="predicted"/>
<name>A0A552KHH5_9CHRO</name>
<organism evidence="1 2">
    <name type="scientific">Microcystis flos-aquae Mf_QC_C_20070823_S10D</name>
    <dbReference type="NCBI Taxonomy" id="2486236"/>
    <lineage>
        <taxon>Bacteria</taxon>
        <taxon>Bacillati</taxon>
        <taxon>Cyanobacteriota</taxon>
        <taxon>Cyanophyceae</taxon>
        <taxon>Oscillatoriophycideae</taxon>
        <taxon>Chroococcales</taxon>
        <taxon>Microcystaceae</taxon>
        <taxon>Microcystis</taxon>
    </lineage>
</organism>
<sequence>MRCWEDPVTLFLFFSRPKAGRFCRGELRSPTGNNRPTGNYRPTRFLGIWGDFWVIWAHAMRPYGFLGGWAHAMRPYGFLGLFGRTRCAPTGFWGNLGYLGARNAPLRGFGVFWGYLGARNAPLRVFGGIWVIWAHAMRPYGFWGNLGYLGARDAPLRVLDAAEGEKPPHQVNLDTFREKIFLYRESLK</sequence>